<reference evidence="2" key="2">
    <citation type="submission" date="2019-12" db="EMBL/GenBank/DDBJ databases">
        <title>Complete and Draft Genome Sequences of New Strains and Members of Some Known Species of the Genus Rathayibacter isolated from Plants.</title>
        <authorList>
            <person name="Tarlachkov S.V."/>
            <person name="Starodumova I.P."/>
            <person name="Dorofeeva L.V."/>
            <person name="Prisyazhnaya N.V."/>
            <person name="Leyn S.A."/>
            <person name="Zlamal J.E."/>
            <person name="Elane M.L."/>
            <person name="Osterman A.L."/>
            <person name="Nadler S.A."/>
            <person name="Subbotin S.A."/>
            <person name="Evtushenko L.I."/>
        </authorList>
    </citation>
    <scope>NUCLEOTIDE SEQUENCE</scope>
    <source>
        <strain evidence="2">VKM Ac-2761</strain>
    </source>
</reference>
<organism evidence="1 3">
    <name type="scientific">Rathayibacter tanaceti</name>
    <dbReference type="NCBI Taxonomy" id="1671680"/>
    <lineage>
        <taxon>Bacteria</taxon>
        <taxon>Bacillati</taxon>
        <taxon>Actinomycetota</taxon>
        <taxon>Actinomycetes</taxon>
        <taxon>Micrococcales</taxon>
        <taxon>Microbacteriaceae</taxon>
        <taxon>Rathayibacter</taxon>
    </lineage>
</organism>
<evidence type="ECO:0000313" key="2">
    <source>
        <dbReference type="EMBL" id="QHC54515.1"/>
    </source>
</evidence>
<dbReference type="Proteomes" id="UP000465031">
    <property type="component" value="Chromosome"/>
</dbReference>
<reference evidence="1 3" key="1">
    <citation type="submission" date="2015-08" db="EMBL/GenBank/DDBJ databases">
        <title>Draft Genome Sequence of Rathayibacter sp. Strain VKM Ac-2596 Isolated from Leaf Gall Induced by Plant-Parasitic Nematodes.</title>
        <authorList>
            <person name="Vasilenko O.V."/>
            <person name="Starodumova I.P."/>
            <person name="Tarlachkov S.V."/>
            <person name="Dorofeeva L.V."/>
            <person name="Evtushenko L.I."/>
        </authorList>
    </citation>
    <scope>NUCLEOTIDE SEQUENCE [LARGE SCALE GENOMIC DNA]</scope>
    <source>
        <strain evidence="1 3">VKM Ac-2596</strain>
    </source>
</reference>
<dbReference type="EMBL" id="LIIN01000091">
    <property type="protein sequence ID" value="KZX20528.1"/>
    <property type="molecule type" value="Genomic_DNA"/>
</dbReference>
<evidence type="ECO:0000313" key="1">
    <source>
        <dbReference type="EMBL" id="KZX20528.1"/>
    </source>
</evidence>
<evidence type="ECO:0000313" key="3">
    <source>
        <dbReference type="Proteomes" id="UP000076717"/>
    </source>
</evidence>
<protein>
    <submittedName>
        <fullName evidence="1">Uncharacterized protein</fullName>
    </submittedName>
</protein>
<reference evidence="4" key="3">
    <citation type="submission" date="2019-12" db="EMBL/GenBank/DDBJ databases">
        <title>Complete and draft genome sequences of new strains and members of some known species of the genus Rathayibacter isolated from plants.</title>
        <authorList>
            <person name="Tarlachkov S.V."/>
            <person name="Starodumova I.P."/>
            <person name="Dorofeeva L.V."/>
            <person name="Prisyazhnaya N.V."/>
            <person name="Leyn S."/>
            <person name="Zlamal J."/>
            <person name="Elan M."/>
            <person name="Osterman A.L."/>
            <person name="Nadler S."/>
            <person name="Subbotin S.A."/>
            <person name="Evtushenko L.I."/>
        </authorList>
    </citation>
    <scope>NUCLEOTIDE SEQUENCE [LARGE SCALE GENOMIC DNA]</scope>
    <source>
        <strain evidence="4">VKM Ac-2761</strain>
    </source>
</reference>
<accession>A0A162GNT8</accession>
<dbReference type="OrthoDB" id="9133858at2"/>
<dbReference type="Proteomes" id="UP000076717">
    <property type="component" value="Unassembled WGS sequence"/>
</dbReference>
<evidence type="ECO:0000313" key="4">
    <source>
        <dbReference type="Proteomes" id="UP000465031"/>
    </source>
</evidence>
<dbReference type="AlphaFoldDB" id="A0A162GNT8"/>
<gene>
    <name evidence="1" type="ORF">ACH61_02354</name>
    <name evidence="2" type="ORF">GSU10_01795</name>
</gene>
<proteinExistence type="predicted"/>
<dbReference type="EMBL" id="CP047186">
    <property type="protein sequence ID" value="QHC54515.1"/>
    <property type="molecule type" value="Genomic_DNA"/>
</dbReference>
<keyword evidence="3" id="KW-1185">Reference proteome</keyword>
<dbReference type="KEGG" id="rte:GSU10_01795"/>
<name>A0A162GNT8_9MICO</name>
<dbReference type="RefSeq" id="WP_068212085.1">
    <property type="nucleotide sequence ID" value="NZ_CP047186.1"/>
</dbReference>
<sequence length="93" mass="10865">MSDDRSLRKALESSELLEHLADAEHRRWAHWQQYLHDQCEPRADGSLVIPAHLVERWTTQIKTPYADLSPDEQESDKDQVRQYLPFIIEAVGP</sequence>